<accession>A0A0L0SPA7</accession>
<dbReference type="GO" id="GO:0006357">
    <property type="term" value="P:regulation of transcription by RNA polymerase II"/>
    <property type="evidence" value="ECO:0007669"/>
    <property type="project" value="InterPro"/>
</dbReference>
<keyword evidence="5" id="KW-1185">Reference proteome</keyword>
<dbReference type="SUPFAM" id="SSF47954">
    <property type="entry name" value="Cyclin-like"/>
    <property type="match status" value="2"/>
</dbReference>
<evidence type="ECO:0000259" key="3">
    <source>
        <dbReference type="SMART" id="SM00385"/>
    </source>
</evidence>
<feature type="domain" description="Cyclin-like" evidence="3">
    <location>
        <begin position="182"/>
        <end position="262"/>
    </location>
</feature>
<dbReference type="VEuPathDB" id="FungiDB:AMAG_09365"/>
<evidence type="ECO:0000256" key="1">
    <source>
        <dbReference type="RuleBase" id="RU000383"/>
    </source>
</evidence>
<dbReference type="Gene3D" id="1.10.472.10">
    <property type="entry name" value="Cyclin-like"/>
    <property type="match status" value="2"/>
</dbReference>
<dbReference type="STRING" id="578462.A0A0L0SPA7"/>
<feature type="compositionally biased region" description="Gly residues" evidence="2">
    <location>
        <begin position="338"/>
        <end position="350"/>
    </location>
</feature>
<evidence type="ECO:0000313" key="5">
    <source>
        <dbReference type="Proteomes" id="UP000054350"/>
    </source>
</evidence>
<comment type="similarity">
    <text evidence="1">Belongs to the cyclin family.</text>
</comment>
<feature type="compositionally biased region" description="Low complexity" evidence="2">
    <location>
        <begin position="286"/>
        <end position="298"/>
    </location>
</feature>
<protein>
    <recommendedName>
        <fullName evidence="3">Cyclin-like domain-containing protein</fullName>
    </recommendedName>
</protein>
<dbReference type="PANTHER" id="PTHR10026">
    <property type="entry name" value="CYCLIN"/>
    <property type="match status" value="1"/>
</dbReference>
<dbReference type="SMART" id="SM00385">
    <property type="entry name" value="CYCLIN"/>
    <property type="match status" value="2"/>
</dbReference>
<name>A0A0L0SPA7_ALLM3</name>
<dbReference type="eggNOG" id="KOG0834">
    <property type="taxonomic scope" value="Eukaryota"/>
</dbReference>
<dbReference type="InterPro" id="IPR006671">
    <property type="entry name" value="Cyclin_N"/>
</dbReference>
<dbReference type="Proteomes" id="UP000054350">
    <property type="component" value="Unassembled WGS sequence"/>
</dbReference>
<evidence type="ECO:0000313" key="4">
    <source>
        <dbReference type="EMBL" id="KNE64338.1"/>
    </source>
</evidence>
<dbReference type="OrthoDB" id="25002at2759"/>
<dbReference type="Pfam" id="PF00134">
    <property type="entry name" value="Cyclin_N"/>
    <property type="match status" value="1"/>
</dbReference>
<dbReference type="InterPro" id="IPR013763">
    <property type="entry name" value="Cyclin-like_dom"/>
</dbReference>
<feature type="region of interest" description="Disordered" evidence="2">
    <location>
        <begin position="272"/>
        <end position="358"/>
    </location>
</feature>
<sequence length="358" mass="38114">MNLTSTAPSGSRGPPGSLTQLLGQRTGIGASVPPRAPAQWQFSRDQIEAGYAGGELAADPVKTRDDMQRGIQFLVHIANRIQCPHTTFATAATMFHRFYVRRSPRAHPFYDMAATTMFLASKVDENMVKLSTLCQHCAMVATKGKSKDLKAEAEKWERVIKSNEVVLMEALAFDFQVDPPSRVLFNYFEASGLPKVVAQLAIAFMTDSLRTTLVLEFQPSDIAAACLLLGYKLARSPPPADMYVRLNTTAAAALKVAHRILDYHQPAPATAAAWSRSSPSDPNRLSAPGSATTSSSASPAPPAVGDPPREKVKLSLSEMRRRRAGGASEESKTEGVKGGEPPAGGGGGPAGAAAAGRR</sequence>
<gene>
    <name evidence="4" type="ORF">AMAG_09365</name>
</gene>
<dbReference type="InterPro" id="IPR043198">
    <property type="entry name" value="Cyclin/Ssn8"/>
</dbReference>
<dbReference type="AlphaFoldDB" id="A0A0L0SPA7"/>
<organism evidence="4 5">
    <name type="scientific">Allomyces macrogynus (strain ATCC 38327)</name>
    <name type="common">Allomyces javanicus var. macrogynus</name>
    <dbReference type="NCBI Taxonomy" id="578462"/>
    <lineage>
        <taxon>Eukaryota</taxon>
        <taxon>Fungi</taxon>
        <taxon>Fungi incertae sedis</taxon>
        <taxon>Blastocladiomycota</taxon>
        <taxon>Blastocladiomycetes</taxon>
        <taxon>Blastocladiales</taxon>
        <taxon>Blastocladiaceae</taxon>
        <taxon>Allomyces</taxon>
    </lineage>
</organism>
<dbReference type="EMBL" id="GG745344">
    <property type="protein sequence ID" value="KNE64338.1"/>
    <property type="molecule type" value="Genomic_DNA"/>
</dbReference>
<dbReference type="InterPro" id="IPR036915">
    <property type="entry name" value="Cyclin-like_sf"/>
</dbReference>
<dbReference type="GO" id="GO:0016538">
    <property type="term" value="F:cyclin-dependent protein serine/threonine kinase regulator activity"/>
    <property type="evidence" value="ECO:0007669"/>
    <property type="project" value="InterPro"/>
</dbReference>
<reference evidence="4 5" key="1">
    <citation type="submission" date="2009-11" db="EMBL/GenBank/DDBJ databases">
        <title>Annotation of Allomyces macrogynus ATCC 38327.</title>
        <authorList>
            <consortium name="The Broad Institute Genome Sequencing Platform"/>
            <person name="Russ C."/>
            <person name="Cuomo C."/>
            <person name="Burger G."/>
            <person name="Gray M.W."/>
            <person name="Holland P.W.H."/>
            <person name="King N."/>
            <person name="Lang F.B.F."/>
            <person name="Roger A.J."/>
            <person name="Ruiz-Trillo I."/>
            <person name="Young S.K."/>
            <person name="Zeng Q."/>
            <person name="Gargeya S."/>
            <person name="Fitzgerald M."/>
            <person name="Haas B."/>
            <person name="Abouelleil A."/>
            <person name="Alvarado L."/>
            <person name="Arachchi H.M."/>
            <person name="Berlin A."/>
            <person name="Chapman S.B."/>
            <person name="Gearin G."/>
            <person name="Goldberg J."/>
            <person name="Griggs A."/>
            <person name="Gujja S."/>
            <person name="Hansen M."/>
            <person name="Heiman D."/>
            <person name="Howarth C."/>
            <person name="Larimer J."/>
            <person name="Lui A."/>
            <person name="MacDonald P.J.P."/>
            <person name="McCowen C."/>
            <person name="Montmayeur A."/>
            <person name="Murphy C."/>
            <person name="Neiman D."/>
            <person name="Pearson M."/>
            <person name="Priest M."/>
            <person name="Roberts A."/>
            <person name="Saif S."/>
            <person name="Shea T."/>
            <person name="Sisk P."/>
            <person name="Stolte C."/>
            <person name="Sykes S."/>
            <person name="Wortman J."/>
            <person name="Nusbaum C."/>
            <person name="Birren B."/>
        </authorList>
    </citation>
    <scope>NUCLEOTIDE SEQUENCE [LARGE SCALE GENOMIC DNA]</scope>
    <source>
        <strain evidence="4 5">ATCC 38327</strain>
    </source>
</reference>
<keyword evidence="1" id="KW-0195">Cyclin</keyword>
<proteinExistence type="inferred from homology"/>
<feature type="region of interest" description="Disordered" evidence="2">
    <location>
        <begin position="1"/>
        <end position="22"/>
    </location>
</feature>
<reference evidence="5" key="2">
    <citation type="submission" date="2009-11" db="EMBL/GenBank/DDBJ databases">
        <title>The Genome Sequence of Allomyces macrogynus strain ATCC 38327.</title>
        <authorList>
            <consortium name="The Broad Institute Genome Sequencing Platform"/>
            <person name="Russ C."/>
            <person name="Cuomo C."/>
            <person name="Shea T."/>
            <person name="Young S.K."/>
            <person name="Zeng Q."/>
            <person name="Koehrsen M."/>
            <person name="Haas B."/>
            <person name="Borodovsky M."/>
            <person name="Guigo R."/>
            <person name="Alvarado L."/>
            <person name="Berlin A."/>
            <person name="Borenstein D."/>
            <person name="Chen Z."/>
            <person name="Engels R."/>
            <person name="Freedman E."/>
            <person name="Gellesch M."/>
            <person name="Goldberg J."/>
            <person name="Griggs A."/>
            <person name="Gujja S."/>
            <person name="Heiman D."/>
            <person name="Hepburn T."/>
            <person name="Howarth C."/>
            <person name="Jen D."/>
            <person name="Larson L."/>
            <person name="Lewis B."/>
            <person name="Mehta T."/>
            <person name="Park D."/>
            <person name="Pearson M."/>
            <person name="Roberts A."/>
            <person name="Saif S."/>
            <person name="Shenoy N."/>
            <person name="Sisk P."/>
            <person name="Stolte C."/>
            <person name="Sykes S."/>
            <person name="Walk T."/>
            <person name="White J."/>
            <person name="Yandava C."/>
            <person name="Burger G."/>
            <person name="Gray M.W."/>
            <person name="Holland P.W.H."/>
            <person name="King N."/>
            <person name="Lang F.B.F."/>
            <person name="Roger A.J."/>
            <person name="Ruiz-Trillo I."/>
            <person name="Lander E."/>
            <person name="Nusbaum C."/>
        </authorList>
    </citation>
    <scope>NUCLEOTIDE SEQUENCE [LARGE SCALE GENOMIC DNA]</scope>
    <source>
        <strain evidence="5">ATCC 38327</strain>
    </source>
</reference>
<evidence type="ECO:0000256" key="2">
    <source>
        <dbReference type="SAM" id="MobiDB-lite"/>
    </source>
</evidence>
<feature type="domain" description="Cyclin-like" evidence="3">
    <location>
        <begin position="72"/>
        <end position="169"/>
    </location>
</feature>